<dbReference type="Proteomes" id="UP000054388">
    <property type="component" value="Unassembled WGS sequence"/>
</dbReference>
<dbReference type="AlphaFoldDB" id="A0A117KAA4"/>
<sequence>MKKLLSFLVLFMSLFASSQDKNRGYDEKYFVGENLNLLKGKELILIPIPDYLQKFGYDYLYSDESLKKKFKSPNGYSNTPSDLANSKFLLEDYKKVNEILGDYVLKLRYVDGSHLYFLYNSKIASRFPFKTELPIVFPEDFYCSRINVRKDKFSNKTIKYSPLLEPVSFTKDNGYFMTLTTTGNIPVVNGSGVIILLENGQKIIKKTKVDVEATSKGYSYSVFIPLTKTDISTLTKFNIDDFKLDVFENQLKLNGENYKQYLKCIIK</sequence>
<evidence type="ECO:0000256" key="1">
    <source>
        <dbReference type="SAM" id="SignalP"/>
    </source>
</evidence>
<feature type="signal peptide" evidence="1">
    <location>
        <begin position="1"/>
        <end position="18"/>
    </location>
</feature>
<organism evidence="2 3">
    <name type="scientific">Chryseobacterium aquaticum subsp. greenlandense</name>
    <dbReference type="NCBI Taxonomy" id="345663"/>
    <lineage>
        <taxon>Bacteria</taxon>
        <taxon>Pseudomonadati</taxon>
        <taxon>Bacteroidota</taxon>
        <taxon>Flavobacteriia</taxon>
        <taxon>Flavobacteriales</taxon>
        <taxon>Weeksellaceae</taxon>
        <taxon>Chryseobacterium group</taxon>
        <taxon>Chryseobacterium</taxon>
    </lineage>
</organism>
<accession>A0A117KAA4</accession>
<comment type="caution">
    <text evidence="2">The sequence shown here is derived from an EMBL/GenBank/DDBJ whole genome shotgun (WGS) entry which is preliminary data.</text>
</comment>
<protein>
    <submittedName>
        <fullName evidence="2">Uncharacterized protein</fullName>
    </submittedName>
</protein>
<dbReference type="EMBL" id="LMAI01000021">
    <property type="protein sequence ID" value="KUJ53896.1"/>
    <property type="molecule type" value="Genomic_DNA"/>
</dbReference>
<dbReference type="RefSeq" id="WP_133147524.1">
    <property type="nucleotide sequence ID" value="NZ_LMAI01000021.1"/>
</dbReference>
<name>A0A117KAA4_9FLAO</name>
<keyword evidence="1" id="KW-0732">Signal</keyword>
<feature type="chain" id="PRO_5007150134" evidence="1">
    <location>
        <begin position="19"/>
        <end position="267"/>
    </location>
</feature>
<proteinExistence type="predicted"/>
<evidence type="ECO:0000313" key="2">
    <source>
        <dbReference type="EMBL" id="KUJ53896.1"/>
    </source>
</evidence>
<gene>
    <name evidence="2" type="ORF">AR686_18245</name>
</gene>
<evidence type="ECO:0000313" key="3">
    <source>
        <dbReference type="Proteomes" id="UP000054388"/>
    </source>
</evidence>
<reference evidence="2 3" key="1">
    <citation type="submission" date="2015-10" db="EMBL/GenBank/DDBJ databases">
        <title>Genome sequence of Chryseobacterium greenlandense.</title>
        <authorList>
            <person name="Newman J."/>
            <person name="Fischer K."/>
            <person name="Miller J."/>
        </authorList>
    </citation>
    <scope>NUCLEOTIDE SEQUENCE [LARGE SCALE GENOMIC DNA]</scope>
    <source>
        <strain evidence="2 3">UMB34</strain>
    </source>
</reference>